<evidence type="ECO:0000313" key="2">
    <source>
        <dbReference type="EMBL" id="MBB5872173.1"/>
    </source>
</evidence>
<dbReference type="RefSeq" id="WP_184841576.1">
    <property type="nucleotide sequence ID" value="NZ_JACHMN010000003.1"/>
</dbReference>
<dbReference type="Proteomes" id="UP000587527">
    <property type="component" value="Unassembled WGS sequence"/>
</dbReference>
<dbReference type="PROSITE" id="PS51708">
    <property type="entry name" value="CHAD"/>
    <property type="match status" value="1"/>
</dbReference>
<dbReference type="Gene3D" id="1.40.20.10">
    <property type="entry name" value="CHAD domain"/>
    <property type="match status" value="1"/>
</dbReference>
<dbReference type="SMART" id="SM00880">
    <property type="entry name" value="CHAD"/>
    <property type="match status" value="1"/>
</dbReference>
<proteinExistence type="predicted"/>
<evidence type="ECO:0000313" key="3">
    <source>
        <dbReference type="Proteomes" id="UP000587527"/>
    </source>
</evidence>
<name>A0A841BZ31_9ACTN</name>
<comment type="caution">
    <text evidence="2">The sequence shown here is derived from an EMBL/GenBank/DDBJ whole genome shotgun (WGS) entry which is preliminary data.</text>
</comment>
<dbReference type="PANTHER" id="PTHR39339:SF1">
    <property type="entry name" value="CHAD DOMAIN-CONTAINING PROTEIN"/>
    <property type="match status" value="1"/>
</dbReference>
<dbReference type="EMBL" id="JACHMN010000003">
    <property type="protein sequence ID" value="MBB5872173.1"/>
    <property type="molecule type" value="Genomic_DNA"/>
</dbReference>
<dbReference type="PANTHER" id="PTHR39339">
    <property type="entry name" value="SLR1444 PROTEIN"/>
    <property type="match status" value="1"/>
</dbReference>
<gene>
    <name evidence="2" type="ORF">F4553_005607</name>
</gene>
<dbReference type="InterPro" id="IPR007899">
    <property type="entry name" value="CHAD_dom"/>
</dbReference>
<dbReference type="AlphaFoldDB" id="A0A841BZ31"/>
<protein>
    <submittedName>
        <fullName evidence="2">CHAD domain-containing protein</fullName>
    </submittedName>
</protein>
<sequence length="268" mass="29811">MPGPTAAAVLVESLTRSVGQLHSPRVPPGDTLAHRLRVASRRLRSTLRTFEPLLDPHWSTPVRTGLRDLADALGPARDAEVLLERLADHQLTGTEEIARKLRQTKDHADAAAAAYLASEPHHALLARLAEPIPFLRVAHFSAAAILPPLLAKPWQRLTSRARTIRPHDPVERWHNLRIRTKQARYALEATGFDEALTRALARCQDLLGEHQDANTAADAWRALAADPAVAEALYVREAATAGRLRKAYPRVWKRCENRELTAILDPHR</sequence>
<reference evidence="2 3" key="1">
    <citation type="submission" date="2020-08" db="EMBL/GenBank/DDBJ databases">
        <title>Sequencing the genomes of 1000 actinobacteria strains.</title>
        <authorList>
            <person name="Klenk H.-P."/>
        </authorList>
    </citation>
    <scope>NUCLEOTIDE SEQUENCE [LARGE SCALE GENOMIC DNA]</scope>
    <source>
        <strain evidence="2 3">DSM 45362</strain>
    </source>
</reference>
<feature type="domain" description="CHAD" evidence="1">
    <location>
        <begin position="1"/>
        <end position="257"/>
    </location>
</feature>
<keyword evidence="3" id="KW-1185">Reference proteome</keyword>
<accession>A0A841BZ31</accession>
<dbReference type="InterPro" id="IPR038186">
    <property type="entry name" value="CHAD_dom_sf"/>
</dbReference>
<evidence type="ECO:0000259" key="1">
    <source>
        <dbReference type="PROSITE" id="PS51708"/>
    </source>
</evidence>
<dbReference type="Pfam" id="PF05235">
    <property type="entry name" value="CHAD"/>
    <property type="match status" value="1"/>
</dbReference>
<organism evidence="2 3">
    <name type="scientific">Allocatelliglobosispora scoriae</name>
    <dbReference type="NCBI Taxonomy" id="643052"/>
    <lineage>
        <taxon>Bacteria</taxon>
        <taxon>Bacillati</taxon>
        <taxon>Actinomycetota</taxon>
        <taxon>Actinomycetes</taxon>
        <taxon>Micromonosporales</taxon>
        <taxon>Micromonosporaceae</taxon>
        <taxon>Allocatelliglobosispora</taxon>
    </lineage>
</organism>